<dbReference type="AlphaFoldDB" id="A0A9D1MG82"/>
<feature type="domain" description="HTH lysR-type" evidence="5">
    <location>
        <begin position="9"/>
        <end position="60"/>
    </location>
</feature>
<evidence type="ECO:0000259" key="5">
    <source>
        <dbReference type="PROSITE" id="PS50931"/>
    </source>
</evidence>
<dbReference type="InterPro" id="IPR036388">
    <property type="entry name" value="WH-like_DNA-bd_sf"/>
</dbReference>
<keyword evidence="4" id="KW-0804">Transcription</keyword>
<proteinExistence type="inferred from homology"/>
<evidence type="ECO:0000256" key="1">
    <source>
        <dbReference type="ARBA" id="ARBA00009437"/>
    </source>
</evidence>
<dbReference type="PRINTS" id="PR00039">
    <property type="entry name" value="HTHLYSR"/>
</dbReference>
<dbReference type="SUPFAM" id="SSF46785">
    <property type="entry name" value="Winged helix' DNA-binding domain"/>
    <property type="match status" value="1"/>
</dbReference>
<gene>
    <name evidence="6" type="ORF">IAC57_06440</name>
</gene>
<dbReference type="SUPFAM" id="SSF53850">
    <property type="entry name" value="Periplasmic binding protein-like II"/>
    <property type="match status" value="1"/>
</dbReference>
<dbReference type="InterPro" id="IPR005119">
    <property type="entry name" value="LysR_subst-bd"/>
</dbReference>
<dbReference type="Pfam" id="PF03466">
    <property type="entry name" value="LysR_substrate"/>
    <property type="match status" value="1"/>
</dbReference>
<evidence type="ECO:0000256" key="3">
    <source>
        <dbReference type="ARBA" id="ARBA00023125"/>
    </source>
</evidence>
<dbReference type="PANTHER" id="PTHR30126:SF64">
    <property type="entry name" value="HTH-TYPE TRANSCRIPTIONAL REGULATOR CITR"/>
    <property type="match status" value="1"/>
</dbReference>
<dbReference type="GO" id="GO:0000976">
    <property type="term" value="F:transcription cis-regulatory region binding"/>
    <property type="evidence" value="ECO:0007669"/>
    <property type="project" value="TreeGrafter"/>
</dbReference>
<dbReference type="Gene3D" id="3.40.190.290">
    <property type="match status" value="1"/>
</dbReference>
<dbReference type="Proteomes" id="UP000824081">
    <property type="component" value="Unassembled WGS sequence"/>
</dbReference>
<comment type="similarity">
    <text evidence="1">Belongs to the LysR transcriptional regulatory family.</text>
</comment>
<dbReference type="EMBL" id="DVMZ01000173">
    <property type="protein sequence ID" value="HIU59724.1"/>
    <property type="molecule type" value="Genomic_DNA"/>
</dbReference>
<dbReference type="Pfam" id="PF00126">
    <property type="entry name" value="HTH_1"/>
    <property type="match status" value="1"/>
</dbReference>
<dbReference type="InterPro" id="IPR000847">
    <property type="entry name" value="LysR_HTH_N"/>
</dbReference>
<dbReference type="FunFam" id="1.10.10.10:FF:000001">
    <property type="entry name" value="LysR family transcriptional regulator"/>
    <property type="match status" value="1"/>
</dbReference>
<dbReference type="GO" id="GO:0003700">
    <property type="term" value="F:DNA-binding transcription factor activity"/>
    <property type="evidence" value="ECO:0007669"/>
    <property type="project" value="InterPro"/>
</dbReference>
<reference evidence="6" key="2">
    <citation type="journal article" date="2021" name="PeerJ">
        <title>Extensive microbial diversity within the chicken gut microbiome revealed by metagenomics and culture.</title>
        <authorList>
            <person name="Gilroy R."/>
            <person name="Ravi A."/>
            <person name="Getino M."/>
            <person name="Pursley I."/>
            <person name="Horton D.L."/>
            <person name="Alikhan N.F."/>
            <person name="Baker D."/>
            <person name="Gharbi K."/>
            <person name="Hall N."/>
            <person name="Watson M."/>
            <person name="Adriaenssens E.M."/>
            <person name="Foster-Nyarko E."/>
            <person name="Jarju S."/>
            <person name="Secka A."/>
            <person name="Antonio M."/>
            <person name="Oren A."/>
            <person name="Chaudhuri R.R."/>
            <person name="La Ragione R."/>
            <person name="Hildebrand F."/>
            <person name="Pallen M.J."/>
        </authorList>
    </citation>
    <scope>NUCLEOTIDE SEQUENCE</scope>
    <source>
        <strain evidence="6">11687</strain>
    </source>
</reference>
<dbReference type="PROSITE" id="PS50931">
    <property type="entry name" value="HTH_LYSR"/>
    <property type="match status" value="1"/>
</dbReference>
<evidence type="ECO:0000256" key="4">
    <source>
        <dbReference type="ARBA" id="ARBA00023163"/>
    </source>
</evidence>
<evidence type="ECO:0000313" key="7">
    <source>
        <dbReference type="Proteomes" id="UP000824081"/>
    </source>
</evidence>
<sequence length="305" mass="34046">MLTSLDYYRVFYYVAKHRNFTRAADVLMTSQPTVTRTVKMLERDLECRLFERDKRGVTLTAEGELLYSYVAPAYERILRGEEKLVGKTSLRGGSVYVSATETSLHCFLLEKLGTFHDRYPQIRLKVTNVSTTQAIENVAIGRSDFAFVASPAEVPEPLKCTPVSTFRDILVGNARYSELARGSYDLKELRKYPLISSSRNASTTYMFYQGVFAAAGLEFRPEIELNTADLIIPFIKRNLGIGFVPEELAQPALKAGEIVGISLVSPIPERVVSVVYNPQYPLSAAARELLGLVRPEKARPASLSS</sequence>
<dbReference type="PANTHER" id="PTHR30126">
    <property type="entry name" value="HTH-TYPE TRANSCRIPTIONAL REGULATOR"/>
    <property type="match status" value="1"/>
</dbReference>
<evidence type="ECO:0000313" key="6">
    <source>
        <dbReference type="EMBL" id="HIU59724.1"/>
    </source>
</evidence>
<dbReference type="InterPro" id="IPR036390">
    <property type="entry name" value="WH_DNA-bd_sf"/>
</dbReference>
<keyword evidence="3" id="KW-0238">DNA-binding</keyword>
<accession>A0A9D1MG82</accession>
<dbReference type="Gene3D" id="1.10.10.10">
    <property type="entry name" value="Winged helix-like DNA-binding domain superfamily/Winged helix DNA-binding domain"/>
    <property type="match status" value="1"/>
</dbReference>
<protein>
    <submittedName>
        <fullName evidence="6">LysR family transcriptional regulator</fullName>
    </submittedName>
</protein>
<comment type="caution">
    <text evidence="6">The sequence shown here is derived from an EMBL/GenBank/DDBJ whole genome shotgun (WGS) entry which is preliminary data.</text>
</comment>
<reference evidence="6" key="1">
    <citation type="submission" date="2020-10" db="EMBL/GenBank/DDBJ databases">
        <authorList>
            <person name="Gilroy R."/>
        </authorList>
    </citation>
    <scope>NUCLEOTIDE SEQUENCE</scope>
    <source>
        <strain evidence="6">11687</strain>
    </source>
</reference>
<keyword evidence="2" id="KW-0805">Transcription regulation</keyword>
<dbReference type="CDD" id="cd05466">
    <property type="entry name" value="PBP2_LTTR_substrate"/>
    <property type="match status" value="1"/>
</dbReference>
<organism evidence="6 7">
    <name type="scientific">Candidatus Scatosoma pullistercoris</name>
    <dbReference type="NCBI Taxonomy" id="2840934"/>
    <lineage>
        <taxon>Bacteria</taxon>
        <taxon>Bacillati</taxon>
        <taxon>Bacillota</taxon>
        <taxon>Clostridia</taxon>
        <taxon>Candidatus Scatosoma</taxon>
    </lineage>
</organism>
<evidence type="ECO:0000256" key="2">
    <source>
        <dbReference type="ARBA" id="ARBA00023015"/>
    </source>
</evidence>
<name>A0A9D1MG82_9FIRM</name>